<dbReference type="EMBL" id="BJOU01000017">
    <property type="protein sequence ID" value="GED99231.1"/>
    <property type="molecule type" value="Genomic_DNA"/>
</dbReference>
<name>A0A7I9V249_9ACTN</name>
<dbReference type="AlphaFoldDB" id="A0A7I9V249"/>
<evidence type="ECO:0000256" key="1">
    <source>
        <dbReference type="SAM" id="Phobius"/>
    </source>
</evidence>
<protein>
    <submittedName>
        <fullName evidence="2">Uncharacterized protein</fullName>
    </submittedName>
</protein>
<keyword evidence="1" id="KW-0812">Transmembrane</keyword>
<proteinExistence type="predicted"/>
<keyword evidence="1" id="KW-0472">Membrane</keyword>
<organism evidence="2 3">
    <name type="scientific">Gordonia crocea</name>
    <dbReference type="NCBI Taxonomy" id="589162"/>
    <lineage>
        <taxon>Bacteria</taxon>
        <taxon>Bacillati</taxon>
        <taxon>Actinomycetota</taxon>
        <taxon>Actinomycetes</taxon>
        <taxon>Mycobacteriales</taxon>
        <taxon>Gordoniaceae</taxon>
        <taxon>Gordonia</taxon>
    </lineage>
</organism>
<dbReference type="Proteomes" id="UP000444980">
    <property type="component" value="Unassembled WGS sequence"/>
</dbReference>
<keyword evidence="3" id="KW-1185">Reference proteome</keyword>
<accession>A0A7I9V249</accession>
<comment type="caution">
    <text evidence="2">The sequence shown here is derived from an EMBL/GenBank/DDBJ whole genome shotgun (WGS) entry which is preliminary data.</text>
</comment>
<evidence type="ECO:0000313" key="3">
    <source>
        <dbReference type="Proteomes" id="UP000444980"/>
    </source>
</evidence>
<gene>
    <name evidence="2" type="ORF">nbrc107697_32700</name>
</gene>
<sequence>MGMTDSDEKRGRPIRLSEDWWATIAGMTLLALVLVGAIPGGLVP</sequence>
<evidence type="ECO:0000313" key="2">
    <source>
        <dbReference type="EMBL" id="GED99231.1"/>
    </source>
</evidence>
<keyword evidence="1" id="KW-1133">Transmembrane helix</keyword>
<feature type="transmembrane region" description="Helical" evidence="1">
    <location>
        <begin position="20"/>
        <end position="42"/>
    </location>
</feature>
<reference evidence="3" key="1">
    <citation type="submission" date="2019-06" db="EMBL/GenBank/DDBJ databases">
        <title>Gordonia isolated from sludge of a wastewater treatment plant.</title>
        <authorList>
            <person name="Tamura T."/>
            <person name="Aoyama K."/>
            <person name="Kang Y."/>
            <person name="Saito S."/>
            <person name="Akiyama N."/>
            <person name="Yazawa K."/>
            <person name="Gonoi T."/>
            <person name="Mikami Y."/>
        </authorList>
    </citation>
    <scope>NUCLEOTIDE SEQUENCE [LARGE SCALE GENOMIC DNA]</scope>
    <source>
        <strain evidence="3">NBRC 107697</strain>
    </source>
</reference>